<evidence type="ECO:0000313" key="3">
    <source>
        <dbReference type="Proteomes" id="UP001577267"/>
    </source>
</evidence>
<keyword evidence="3" id="KW-1185">Reference proteome</keyword>
<sequence length="42" mass="4584">MSCFNSIVNGPRAAAWPAQHTPRPRVRRPALVRQDSPDASAV</sequence>
<evidence type="ECO:0000256" key="1">
    <source>
        <dbReference type="SAM" id="MobiDB-lite"/>
    </source>
</evidence>
<evidence type="ECO:0000313" key="2">
    <source>
        <dbReference type="EMBL" id="MFB4195925.1"/>
    </source>
</evidence>
<name>A0ABV4ZQ84_9ACTN</name>
<comment type="caution">
    <text evidence="2">The sequence shown here is derived from an EMBL/GenBank/DDBJ whole genome shotgun (WGS) entry which is preliminary data.</text>
</comment>
<protein>
    <submittedName>
        <fullName evidence="2">Uncharacterized protein</fullName>
    </submittedName>
</protein>
<dbReference type="Proteomes" id="UP001577267">
    <property type="component" value="Unassembled WGS sequence"/>
</dbReference>
<dbReference type="EMBL" id="JBHGBT010000014">
    <property type="protein sequence ID" value="MFB4195925.1"/>
    <property type="molecule type" value="Genomic_DNA"/>
</dbReference>
<accession>A0ABV4ZQ84</accession>
<organism evidence="2 3">
    <name type="scientific">Streptomyces carpaticus</name>
    <dbReference type="NCBI Taxonomy" id="285558"/>
    <lineage>
        <taxon>Bacteria</taxon>
        <taxon>Bacillati</taxon>
        <taxon>Actinomycetota</taxon>
        <taxon>Actinomycetes</taxon>
        <taxon>Kitasatosporales</taxon>
        <taxon>Streptomycetaceae</taxon>
        <taxon>Streptomyces</taxon>
    </lineage>
</organism>
<dbReference type="RefSeq" id="WP_259453444.1">
    <property type="nucleotide sequence ID" value="NZ_BAAATI010000005.1"/>
</dbReference>
<feature type="region of interest" description="Disordered" evidence="1">
    <location>
        <begin position="1"/>
        <end position="42"/>
    </location>
</feature>
<reference evidence="2 3" key="1">
    <citation type="submission" date="2024-09" db="EMBL/GenBank/DDBJ databases">
        <title>Draft genome sequence of multifaceted antimicrobials producing Streptomyces sp. strain FH1.</title>
        <authorList>
            <person name="Hassan F."/>
            <person name="Ali H."/>
            <person name="Hassan N."/>
            <person name="Nawaz A."/>
        </authorList>
    </citation>
    <scope>NUCLEOTIDE SEQUENCE [LARGE SCALE GENOMIC DNA]</scope>
    <source>
        <strain evidence="2 3">FH1</strain>
    </source>
</reference>
<proteinExistence type="predicted"/>
<gene>
    <name evidence="2" type="ORF">ACE11A_16400</name>
</gene>